<proteinExistence type="predicted"/>
<name>K4AIB4_SETIT</name>
<evidence type="ECO:0000313" key="3">
    <source>
        <dbReference type="Proteomes" id="UP000004995"/>
    </source>
</evidence>
<feature type="compositionally biased region" description="Basic and acidic residues" evidence="1">
    <location>
        <begin position="88"/>
        <end position="99"/>
    </location>
</feature>
<reference evidence="2" key="2">
    <citation type="submission" date="2018-08" db="UniProtKB">
        <authorList>
            <consortium name="EnsemblPlants"/>
        </authorList>
    </citation>
    <scope>IDENTIFICATION</scope>
    <source>
        <strain evidence="2">Yugu1</strain>
    </source>
</reference>
<sequence>MLIRATKRDQSVRRWRALPRVQRERPRHVPALLDWQDEERSDSGGHGAWASAWYACPRQRLWQGGMRASSSSSSNDSARGAHRVLDEMLEEGRRDKRGDVQSTRHVIDRYMRGRV</sequence>
<dbReference type="EMBL" id="AGNK02006154">
    <property type="status" value="NOT_ANNOTATED_CDS"/>
    <property type="molecule type" value="Genomic_DNA"/>
</dbReference>
<dbReference type="Gramene" id="KQK93015">
    <property type="protein sequence ID" value="KQK93015"/>
    <property type="gene ID" value="SETIT_038624mg"/>
</dbReference>
<dbReference type="InParanoid" id="K4AIB4"/>
<dbReference type="AlphaFoldDB" id="K4AIB4"/>
<dbReference type="HOGENOM" id="CLU_2113168_0_0_1"/>
<dbReference type="EnsemblPlants" id="KQK93015">
    <property type="protein sequence ID" value="KQK93015"/>
    <property type="gene ID" value="SETIT_038624mg"/>
</dbReference>
<protein>
    <submittedName>
        <fullName evidence="2">Uncharacterized protein</fullName>
    </submittedName>
</protein>
<evidence type="ECO:0000256" key="1">
    <source>
        <dbReference type="SAM" id="MobiDB-lite"/>
    </source>
</evidence>
<evidence type="ECO:0000313" key="2">
    <source>
        <dbReference type="EnsemblPlants" id="KQK93015"/>
    </source>
</evidence>
<dbReference type="Proteomes" id="UP000004995">
    <property type="component" value="Unassembled WGS sequence"/>
</dbReference>
<keyword evidence="3" id="KW-1185">Reference proteome</keyword>
<accession>K4AIB4</accession>
<reference evidence="3" key="1">
    <citation type="journal article" date="2012" name="Nat. Biotechnol.">
        <title>Reference genome sequence of the model plant Setaria.</title>
        <authorList>
            <person name="Bennetzen J.L."/>
            <person name="Schmutz J."/>
            <person name="Wang H."/>
            <person name="Percifield R."/>
            <person name="Hawkins J."/>
            <person name="Pontaroli A.C."/>
            <person name="Estep M."/>
            <person name="Feng L."/>
            <person name="Vaughn J.N."/>
            <person name="Grimwood J."/>
            <person name="Jenkins J."/>
            <person name="Barry K."/>
            <person name="Lindquist E."/>
            <person name="Hellsten U."/>
            <person name="Deshpande S."/>
            <person name="Wang X."/>
            <person name="Wu X."/>
            <person name="Mitros T."/>
            <person name="Triplett J."/>
            <person name="Yang X."/>
            <person name="Ye C.Y."/>
            <person name="Mauro-Herrera M."/>
            <person name="Wang L."/>
            <person name="Li P."/>
            <person name="Sharma M."/>
            <person name="Sharma R."/>
            <person name="Ronald P.C."/>
            <person name="Panaud O."/>
            <person name="Kellogg E.A."/>
            <person name="Brutnell T.P."/>
            <person name="Doust A.N."/>
            <person name="Tuskan G.A."/>
            <person name="Rokhsar D."/>
            <person name="Devos K.M."/>
        </authorList>
    </citation>
    <scope>NUCLEOTIDE SEQUENCE [LARGE SCALE GENOMIC DNA]</scope>
    <source>
        <strain evidence="3">cv. Yugu1</strain>
    </source>
</reference>
<organism evidence="2 3">
    <name type="scientific">Setaria italica</name>
    <name type="common">Foxtail millet</name>
    <name type="synonym">Panicum italicum</name>
    <dbReference type="NCBI Taxonomy" id="4555"/>
    <lineage>
        <taxon>Eukaryota</taxon>
        <taxon>Viridiplantae</taxon>
        <taxon>Streptophyta</taxon>
        <taxon>Embryophyta</taxon>
        <taxon>Tracheophyta</taxon>
        <taxon>Spermatophyta</taxon>
        <taxon>Magnoliopsida</taxon>
        <taxon>Liliopsida</taxon>
        <taxon>Poales</taxon>
        <taxon>Poaceae</taxon>
        <taxon>PACMAD clade</taxon>
        <taxon>Panicoideae</taxon>
        <taxon>Panicodae</taxon>
        <taxon>Paniceae</taxon>
        <taxon>Cenchrinae</taxon>
        <taxon>Setaria</taxon>
    </lineage>
</organism>
<feature type="region of interest" description="Disordered" evidence="1">
    <location>
        <begin position="88"/>
        <end position="107"/>
    </location>
</feature>